<evidence type="ECO:0000313" key="2">
    <source>
        <dbReference type="EMBL" id="GHP04495.1"/>
    </source>
</evidence>
<keyword evidence="3" id="KW-1185">Reference proteome</keyword>
<feature type="region of interest" description="Disordered" evidence="1">
    <location>
        <begin position="18"/>
        <end position="40"/>
    </location>
</feature>
<protein>
    <submittedName>
        <fullName evidence="2">Uncharacterized protein</fullName>
    </submittedName>
</protein>
<name>A0A830HBV7_9CHLO</name>
<reference evidence="2" key="1">
    <citation type="submission" date="2020-10" db="EMBL/GenBank/DDBJ databases">
        <title>Unveiling of a novel bifunctional photoreceptor, Dualchrome1, isolated from a cosmopolitan green alga.</title>
        <authorList>
            <person name="Suzuki S."/>
            <person name="Kawachi M."/>
        </authorList>
    </citation>
    <scope>NUCLEOTIDE SEQUENCE</scope>
    <source>
        <strain evidence="2">NIES 2893</strain>
    </source>
</reference>
<proteinExistence type="predicted"/>
<dbReference type="OrthoDB" id="296386at2759"/>
<evidence type="ECO:0000256" key="1">
    <source>
        <dbReference type="SAM" id="MobiDB-lite"/>
    </source>
</evidence>
<dbReference type="AlphaFoldDB" id="A0A830HBV7"/>
<accession>A0A830HBV7</accession>
<gene>
    <name evidence="2" type="ORF">PPROV_000324900</name>
</gene>
<comment type="caution">
    <text evidence="2">The sequence shown here is derived from an EMBL/GenBank/DDBJ whole genome shotgun (WGS) entry which is preliminary data.</text>
</comment>
<dbReference type="Proteomes" id="UP000660262">
    <property type="component" value="Unassembled WGS sequence"/>
</dbReference>
<dbReference type="EMBL" id="BNJQ01000008">
    <property type="protein sequence ID" value="GHP04495.1"/>
    <property type="molecule type" value="Genomic_DNA"/>
</dbReference>
<evidence type="ECO:0000313" key="3">
    <source>
        <dbReference type="Proteomes" id="UP000660262"/>
    </source>
</evidence>
<organism evidence="2 3">
    <name type="scientific">Pycnococcus provasolii</name>
    <dbReference type="NCBI Taxonomy" id="41880"/>
    <lineage>
        <taxon>Eukaryota</taxon>
        <taxon>Viridiplantae</taxon>
        <taxon>Chlorophyta</taxon>
        <taxon>Pseudoscourfieldiophyceae</taxon>
        <taxon>Pseudoscourfieldiales</taxon>
        <taxon>Pycnococcaceae</taxon>
        <taxon>Pycnococcus</taxon>
    </lineage>
</organism>
<sequence>MHRFPSLRWFDFRSPLLSSPPRPTRRQENLQDGGPISMASKVHPEEETPHVMAVTSPGPELLQSLPPFVDGAHRPAQGHTLDSYEYLDNNLVTHHFVLHVVPNLDEGEDVTDTVRKKIESGWRSARRRQEYEWARAGKAPPEVEDCARRFGGDLSPLSKYMKRLLRAAQDKDRGQMVEAVYKKLKACCVVEDVRFEEQETPLTFEGLQDCYNDTAAIAIVDISGDPLLEAIGFPEDKTCIKVRFVINEKPKEDDDGGFDASSRRDVVFTRLYSYDYALVFPTLPYPNCNLSNDGLAAKMHYAFSNISGDVTEEQGVSLRALNDDVHALKALLARRFWQCFDALYSDMSTNGNGISTNGNYGTEKDDHTVQMWKVAPSLSSAKDADEAYTALWHIVRPNEFEFSFSSTVSRDELPGVSTGSSLRNEEGKVTQEGKDAIRLAVQKAICAAAGKIERSSVASAGSSLMPSAWPPRSKDDDIWPIEVDEENFAVEYLTDRKSCRSLPDDIEDGLALVTFNGILRTVTQGRKGESTEDDEREDDESKKCTIIVDVSEWDAKDEIRVLDINAMLHWDMQSMLEAIEKMEKNPNTMGSTKIKKWLGEVAFGLHALQRMSIKKQLREVGLSVMEKRREIPWQAEGSIVGNAYRCCLTTHGVDDPSSHEDNVRSEIQVLMFVTATPVVIEGRMESQKWIRQIAPNRDDGCFVGGFRPEQFTRGGPTCQYWALTKQVRWEK</sequence>